<feature type="signal peptide" evidence="1">
    <location>
        <begin position="1"/>
        <end position="23"/>
    </location>
</feature>
<dbReference type="Proteomes" id="UP000031449">
    <property type="component" value="Chromosome"/>
</dbReference>
<dbReference type="AlphaFoldDB" id="A0A0B5ARF9"/>
<keyword evidence="1" id="KW-0732">Signal</keyword>
<dbReference type="EMBL" id="CP009416">
    <property type="protein sequence ID" value="AJD92825.1"/>
    <property type="molecule type" value="Genomic_DNA"/>
</dbReference>
<reference evidence="2 3" key="1">
    <citation type="submission" date="2014-08" db="EMBL/GenBank/DDBJ databases">
        <title>Complete genome of a marine bacteria Jeotgalibacillus malaysiensis.</title>
        <authorList>
            <person name="Yaakop A.S."/>
            <person name="Chan K.-G."/>
            <person name="Goh K.M."/>
        </authorList>
    </citation>
    <scope>NUCLEOTIDE SEQUENCE [LARGE SCALE GENOMIC DNA]</scope>
    <source>
        <strain evidence="2 3">D5</strain>
    </source>
</reference>
<evidence type="ECO:0000256" key="1">
    <source>
        <dbReference type="SAM" id="SignalP"/>
    </source>
</evidence>
<protein>
    <submittedName>
        <fullName evidence="2">Uncharacterized protein</fullName>
    </submittedName>
</protein>
<accession>A0A0B5ARF9</accession>
<keyword evidence="3" id="KW-1185">Reference proteome</keyword>
<dbReference type="STRING" id="1508404.JMA_35080"/>
<dbReference type="BioCyc" id="JESP1508404:G14D9-12789-MONOMER"/>
<proteinExistence type="predicted"/>
<sequence length="193" mass="21023">MKKLMTALFSLVLLLSLATPAFATGDTSNAEALEVVDEKNSEIYSEIDHGVAATEALKDNYFDEISQLEEVAHILSLKQEKTAILVALEASGQENPGLNKALDNKEVQLEQAHGALNPDSEQVQAYLELTAAYEAERDAIIKHVYDVTLALTDQGIQEAAELGLLAKCSWVHVRFGDTREWIDPIEVVGGGTK</sequence>
<dbReference type="HOGENOM" id="CLU_1407114_0_0_9"/>
<feature type="chain" id="PRO_5002113358" evidence="1">
    <location>
        <begin position="24"/>
        <end position="193"/>
    </location>
</feature>
<evidence type="ECO:0000313" key="2">
    <source>
        <dbReference type="EMBL" id="AJD92825.1"/>
    </source>
</evidence>
<organism evidence="2 3">
    <name type="scientific">Jeotgalibacillus malaysiensis</name>
    <dbReference type="NCBI Taxonomy" id="1508404"/>
    <lineage>
        <taxon>Bacteria</taxon>
        <taxon>Bacillati</taxon>
        <taxon>Bacillota</taxon>
        <taxon>Bacilli</taxon>
        <taxon>Bacillales</taxon>
        <taxon>Caryophanaceae</taxon>
        <taxon>Jeotgalibacillus</taxon>
    </lineage>
</organism>
<gene>
    <name evidence="2" type="ORF">JMA_35080</name>
</gene>
<dbReference type="KEGG" id="jeo:JMA_35080"/>
<name>A0A0B5ARF9_9BACL</name>
<evidence type="ECO:0000313" key="3">
    <source>
        <dbReference type="Proteomes" id="UP000031449"/>
    </source>
</evidence>
<dbReference type="OrthoDB" id="2861041at2"/>